<feature type="transmembrane region" description="Helical" evidence="3">
    <location>
        <begin position="77"/>
        <end position="100"/>
    </location>
</feature>
<comment type="similarity">
    <text evidence="2">Belongs to the major facilitator superfamily. Monocarboxylate porter (TC 2.A.1.13) family.</text>
</comment>
<feature type="transmembrane region" description="Helical" evidence="3">
    <location>
        <begin position="32"/>
        <end position="51"/>
    </location>
</feature>
<gene>
    <name evidence="4" type="ORF">LshimejAT787_0601660</name>
</gene>
<comment type="caution">
    <text evidence="4">The sequence shown here is derived from an EMBL/GenBank/DDBJ whole genome shotgun (WGS) entry which is preliminary data.</text>
</comment>
<evidence type="ECO:0000256" key="2">
    <source>
        <dbReference type="ARBA" id="ARBA00006727"/>
    </source>
</evidence>
<reference evidence="4" key="1">
    <citation type="submission" date="2022-07" db="EMBL/GenBank/DDBJ databases">
        <title>The genome of Lyophyllum shimeji provides insight into the initial evolution of ectomycorrhizal fungal genome.</title>
        <authorList>
            <person name="Kobayashi Y."/>
            <person name="Shibata T."/>
            <person name="Hirakawa H."/>
            <person name="Shigenobu S."/>
            <person name="Nishiyama T."/>
            <person name="Yamada A."/>
            <person name="Hasebe M."/>
            <person name="Kawaguchi M."/>
        </authorList>
    </citation>
    <scope>NUCLEOTIDE SEQUENCE</scope>
    <source>
        <strain evidence="4">AT787</strain>
    </source>
</reference>
<dbReference type="GO" id="GO:0022857">
    <property type="term" value="F:transmembrane transporter activity"/>
    <property type="evidence" value="ECO:0007669"/>
    <property type="project" value="InterPro"/>
</dbReference>
<keyword evidence="3" id="KW-1133">Transmembrane helix</keyword>
<feature type="transmembrane region" description="Helical" evidence="3">
    <location>
        <begin position="167"/>
        <end position="193"/>
    </location>
</feature>
<evidence type="ECO:0000256" key="1">
    <source>
        <dbReference type="ARBA" id="ARBA00004141"/>
    </source>
</evidence>
<feature type="transmembrane region" description="Helical" evidence="3">
    <location>
        <begin position="138"/>
        <end position="161"/>
    </location>
</feature>
<dbReference type="AlphaFoldDB" id="A0A9P3PP52"/>
<sequence length="265" mass="28457">MGISSSGSALGAAIHPIMLNKLFHGRVGFRNGVRASAGLNLGLLAIALLLMRPRLPPSPRKQGSLSQNFKTFFREPAYVSTIAGLFLLLTGLYFPIFFIQLEAIKNGLSPDFAFYTLVILNGVNTIGRVLPTILVRRFGVFNLMIFSMLVLGTLIFCVLAVKDVPGTVVFTILYGFFSGSYAGLLGPMLASLAKKDSEIGARVGLCFTFTGMGGLIGTPIAGALLTTSFIWWRPIVFSGLCLFCGAAFISFSRHVVSKTKGTGWV</sequence>
<evidence type="ECO:0000313" key="5">
    <source>
        <dbReference type="Proteomes" id="UP001063166"/>
    </source>
</evidence>
<dbReference type="Proteomes" id="UP001063166">
    <property type="component" value="Unassembled WGS sequence"/>
</dbReference>
<dbReference type="Gene3D" id="1.20.1250.20">
    <property type="entry name" value="MFS general substrate transporter like domains"/>
    <property type="match status" value="1"/>
</dbReference>
<comment type="subcellular location">
    <subcellularLocation>
        <location evidence="1">Membrane</location>
        <topology evidence="1">Multi-pass membrane protein</topology>
    </subcellularLocation>
</comment>
<dbReference type="GO" id="GO:0016020">
    <property type="term" value="C:membrane"/>
    <property type="evidence" value="ECO:0007669"/>
    <property type="project" value="UniProtKB-SubCell"/>
</dbReference>
<dbReference type="PANTHER" id="PTHR11360:SF284">
    <property type="entry name" value="EG:103B4.3 PROTEIN-RELATED"/>
    <property type="match status" value="1"/>
</dbReference>
<feature type="transmembrane region" description="Helical" evidence="3">
    <location>
        <begin position="112"/>
        <end position="131"/>
    </location>
</feature>
<dbReference type="SUPFAM" id="SSF103473">
    <property type="entry name" value="MFS general substrate transporter"/>
    <property type="match status" value="1"/>
</dbReference>
<dbReference type="Pfam" id="PF07690">
    <property type="entry name" value="MFS_1"/>
    <property type="match status" value="1"/>
</dbReference>
<evidence type="ECO:0000313" key="4">
    <source>
        <dbReference type="EMBL" id="GLB39004.1"/>
    </source>
</evidence>
<keyword evidence="3" id="KW-0472">Membrane</keyword>
<dbReference type="OrthoDB" id="6499973at2759"/>
<evidence type="ECO:0000256" key="3">
    <source>
        <dbReference type="SAM" id="Phobius"/>
    </source>
</evidence>
<keyword evidence="3" id="KW-0812">Transmembrane</keyword>
<dbReference type="InterPro" id="IPR050327">
    <property type="entry name" value="Proton-linked_MCT"/>
</dbReference>
<feature type="transmembrane region" description="Helical" evidence="3">
    <location>
        <begin position="205"/>
        <end position="225"/>
    </location>
</feature>
<protein>
    <submittedName>
        <fullName evidence="4">Major facilitator superfamily protein</fullName>
    </submittedName>
</protein>
<name>A0A9P3PP52_LYOSH</name>
<feature type="transmembrane region" description="Helical" evidence="3">
    <location>
        <begin position="231"/>
        <end position="251"/>
    </location>
</feature>
<dbReference type="EMBL" id="BRPK01000006">
    <property type="protein sequence ID" value="GLB39004.1"/>
    <property type="molecule type" value="Genomic_DNA"/>
</dbReference>
<accession>A0A9P3PP52</accession>
<organism evidence="4 5">
    <name type="scientific">Lyophyllum shimeji</name>
    <name type="common">Hon-shimeji</name>
    <name type="synonym">Tricholoma shimeji</name>
    <dbReference type="NCBI Taxonomy" id="47721"/>
    <lineage>
        <taxon>Eukaryota</taxon>
        <taxon>Fungi</taxon>
        <taxon>Dikarya</taxon>
        <taxon>Basidiomycota</taxon>
        <taxon>Agaricomycotina</taxon>
        <taxon>Agaricomycetes</taxon>
        <taxon>Agaricomycetidae</taxon>
        <taxon>Agaricales</taxon>
        <taxon>Tricholomatineae</taxon>
        <taxon>Lyophyllaceae</taxon>
        <taxon>Lyophyllum</taxon>
    </lineage>
</organism>
<dbReference type="PANTHER" id="PTHR11360">
    <property type="entry name" value="MONOCARBOXYLATE TRANSPORTER"/>
    <property type="match status" value="1"/>
</dbReference>
<proteinExistence type="inferred from homology"/>
<dbReference type="InterPro" id="IPR036259">
    <property type="entry name" value="MFS_trans_sf"/>
</dbReference>
<dbReference type="InterPro" id="IPR011701">
    <property type="entry name" value="MFS"/>
</dbReference>
<keyword evidence="5" id="KW-1185">Reference proteome</keyword>